<dbReference type="AlphaFoldDB" id="A0ABD2K2F4"/>
<feature type="domain" description="EF-hand" evidence="5">
    <location>
        <begin position="174"/>
        <end position="209"/>
    </location>
</feature>
<dbReference type="PROSITE" id="PS00018">
    <property type="entry name" value="EF_HAND_1"/>
    <property type="match status" value="3"/>
</dbReference>
<evidence type="ECO:0000256" key="4">
    <source>
        <dbReference type="SAM" id="MobiDB-lite"/>
    </source>
</evidence>
<dbReference type="SMART" id="SM00054">
    <property type="entry name" value="EFh"/>
    <property type="match status" value="4"/>
</dbReference>
<dbReference type="PANTHER" id="PTHR23048:SF59">
    <property type="entry name" value="EF-HAND SUPERFAMILY PROTEIN"/>
    <property type="match status" value="1"/>
</dbReference>
<keyword evidence="7" id="KW-1185">Reference proteome</keyword>
<dbReference type="SUPFAM" id="SSF47473">
    <property type="entry name" value="EF-hand"/>
    <property type="match status" value="1"/>
</dbReference>
<dbReference type="GO" id="GO:0046872">
    <property type="term" value="F:metal ion binding"/>
    <property type="evidence" value="ECO:0007669"/>
    <property type="project" value="UniProtKB-KW"/>
</dbReference>
<gene>
    <name evidence="6" type="ORF">niasHS_002719</name>
</gene>
<dbReference type="Gene3D" id="1.10.238.10">
    <property type="entry name" value="EF-hand"/>
    <property type="match status" value="2"/>
</dbReference>
<dbReference type="InterPro" id="IPR018247">
    <property type="entry name" value="EF_Hand_1_Ca_BS"/>
</dbReference>
<evidence type="ECO:0000313" key="6">
    <source>
        <dbReference type="EMBL" id="KAL3097003.1"/>
    </source>
</evidence>
<reference evidence="6 7" key="1">
    <citation type="submission" date="2024-10" db="EMBL/GenBank/DDBJ databases">
        <authorList>
            <person name="Kim D."/>
        </authorList>
    </citation>
    <scope>NUCLEOTIDE SEQUENCE [LARGE SCALE GENOMIC DNA]</scope>
    <source>
        <strain evidence="6">Taebaek</strain>
    </source>
</reference>
<comment type="caution">
    <text evidence="6">The sequence shown here is derived from an EMBL/GenBank/DDBJ whole genome shotgun (WGS) entry which is preliminary data.</text>
</comment>
<sequence length="249" mass="27610">MNGNELAVTSANNCATALLSSAIPNSRRHSNSRSSKSGTSGGPSLHLLGIGAMASSASGGRGALFVGSFRSKFTANVSEVNSEDGSNIPLITKLDKYTTDELKEYRQVFNMFDADRSGAIGLDELENAITNLGMDPKQIDVEMLMKEADKRGNHQIDFDEFCEVMKATSEKTQSWNEVIKECFNVFDRSESGLIARKDFEFVLRELGDIQNGRLIEELFMEYDVDSDGFIDFDEFSFLVRNYLTDEDVV</sequence>
<dbReference type="Pfam" id="PF13499">
    <property type="entry name" value="EF-hand_7"/>
    <property type="match status" value="2"/>
</dbReference>
<keyword evidence="1" id="KW-0479">Metal-binding</keyword>
<evidence type="ECO:0000313" key="7">
    <source>
        <dbReference type="Proteomes" id="UP001620645"/>
    </source>
</evidence>
<name>A0ABD2K2F4_HETSC</name>
<feature type="compositionally biased region" description="Low complexity" evidence="4">
    <location>
        <begin position="32"/>
        <end position="43"/>
    </location>
</feature>
<organism evidence="6 7">
    <name type="scientific">Heterodera schachtii</name>
    <name type="common">Sugarbeet cyst nematode worm</name>
    <name type="synonym">Tylenchus schachtii</name>
    <dbReference type="NCBI Taxonomy" id="97005"/>
    <lineage>
        <taxon>Eukaryota</taxon>
        <taxon>Metazoa</taxon>
        <taxon>Ecdysozoa</taxon>
        <taxon>Nematoda</taxon>
        <taxon>Chromadorea</taxon>
        <taxon>Rhabditida</taxon>
        <taxon>Tylenchina</taxon>
        <taxon>Tylenchomorpha</taxon>
        <taxon>Tylenchoidea</taxon>
        <taxon>Heteroderidae</taxon>
        <taxon>Heteroderinae</taxon>
        <taxon>Heterodera</taxon>
    </lineage>
</organism>
<proteinExistence type="predicted"/>
<accession>A0ABD2K2F4</accession>
<protein>
    <recommendedName>
        <fullName evidence="5">EF-hand domain-containing protein</fullName>
    </recommendedName>
</protein>
<dbReference type="FunFam" id="1.10.238.10:FF:000355">
    <property type="entry name" value="Uncharacterized calcium-binding protein B0563.7"/>
    <property type="match status" value="1"/>
</dbReference>
<feature type="domain" description="EF-hand" evidence="5">
    <location>
        <begin position="100"/>
        <end position="135"/>
    </location>
</feature>
<dbReference type="PROSITE" id="PS50222">
    <property type="entry name" value="EF_HAND_2"/>
    <property type="match status" value="4"/>
</dbReference>
<dbReference type="InterPro" id="IPR050230">
    <property type="entry name" value="CALM/Myosin/TropC-like"/>
</dbReference>
<dbReference type="EMBL" id="JBICCN010000056">
    <property type="protein sequence ID" value="KAL3097003.1"/>
    <property type="molecule type" value="Genomic_DNA"/>
</dbReference>
<keyword evidence="2" id="KW-0677">Repeat</keyword>
<evidence type="ECO:0000256" key="1">
    <source>
        <dbReference type="ARBA" id="ARBA00022723"/>
    </source>
</evidence>
<evidence type="ECO:0000256" key="3">
    <source>
        <dbReference type="ARBA" id="ARBA00022837"/>
    </source>
</evidence>
<dbReference type="InterPro" id="IPR011992">
    <property type="entry name" value="EF-hand-dom_pair"/>
</dbReference>
<evidence type="ECO:0000259" key="5">
    <source>
        <dbReference type="PROSITE" id="PS50222"/>
    </source>
</evidence>
<feature type="region of interest" description="Disordered" evidence="4">
    <location>
        <begin position="22"/>
        <end position="43"/>
    </location>
</feature>
<dbReference type="Proteomes" id="UP001620645">
    <property type="component" value="Unassembled WGS sequence"/>
</dbReference>
<dbReference type="PANTHER" id="PTHR23048">
    <property type="entry name" value="MYOSIN LIGHT CHAIN 1, 3"/>
    <property type="match status" value="1"/>
</dbReference>
<dbReference type="InterPro" id="IPR002048">
    <property type="entry name" value="EF_hand_dom"/>
</dbReference>
<feature type="domain" description="EF-hand" evidence="5">
    <location>
        <begin position="136"/>
        <end position="171"/>
    </location>
</feature>
<evidence type="ECO:0000256" key="2">
    <source>
        <dbReference type="ARBA" id="ARBA00022737"/>
    </source>
</evidence>
<feature type="domain" description="EF-hand" evidence="5">
    <location>
        <begin position="210"/>
        <end position="245"/>
    </location>
</feature>
<keyword evidence="3" id="KW-0106">Calcium</keyword>
<dbReference type="FunFam" id="1.10.238.10:FF:000336">
    <property type="entry name" value="HLH domain-containing protein"/>
    <property type="match status" value="1"/>
</dbReference>